<dbReference type="RefSeq" id="XP_031571856.1">
    <property type="nucleotide sequence ID" value="XM_031715996.1"/>
</dbReference>
<keyword evidence="5 9" id="KW-0472">Membrane</keyword>
<dbReference type="RefSeq" id="XP_031571851.1">
    <property type="nucleotide sequence ID" value="XM_031715991.1"/>
</dbReference>
<dbReference type="RefSeq" id="XP_031571854.1">
    <property type="nucleotide sequence ID" value="XM_031715994.1"/>
</dbReference>
<evidence type="ECO:0000256" key="2">
    <source>
        <dbReference type="ARBA" id="ARBA00022692"/>
    </source>
</evidence>
<evidence type="ECO:0000256" key="6">
    <source>
        <dbReference type="ARBA" id="ARBA00023170"/>
    </source>
</evidence>
<evidence type="ECO:0000256" key="3">
    <source>
        <dbReference type="ARBA" id="ARBA00022989"/>
    </source>
</evidence>
<protein>
    <submittedName>
        <fullName evidence="12 13">QRFP-like peptide receptor isoform X1</fullName>
    </submittedName>
</protein>
<dbReference type="PROSITE" id="PS00237">
    <property type="entry name" value="G_PROTEIN_RECEP_F1_1"/>
    <property type="match status" value="1"/>
</dbReference>
<keyword evidence="7 8" id="KW-0807">Transducer</keyword>
<evidence type="ECO:0000313" key="16">
    <source>
        <dbReference type="RefSeq" id="XP_031571856.1"/>
    </source>
</evidence>
<keyword evidence="3 9" id="KW-1133">Transmembrane helix</keyword>
<comment type="similarity">
    <text evidence="8">Belongs to the G-protein coupled receptor 1 family.</text>
</comment>
<dbReference type="SMART" id="SM01381">
    <property type="entry name" value="7TM_GPCR_Srsx"/>
    <property type="match status" value="1"/>
</dbReference>
<evidence type="ECO:0000313" key="15">
    <source>
        <dbReference type="RefSeq" id="XP_031571855.1"/>
    </source>
</evidence>
<name>A0A6P8J143_ACTTE</name>
<feature type="transmembrane region" description="Helical" evidence="9">
    <location>
        <begin position="258"/>
        <end position="283"/>
    </location>
</feature>
<keyword evidence="6 8" id="KW-0675">Receptor</keyword>
<evidence type="ECO:0000259" key="10">
    <source>
        <dbReference type="PROSITE" id="PS50262"/>
    </source>
</evidence>
<feature type="transmembrane region" description="Helical" evidence="9">
    <location>
        <begin position="90"/>
        <end position="111"/>
    </location>
</feature>
<accession>A0A6P8J143</accession>
<keyword evidence="4 8" id="KW-0297">G-protein coupled receptor</keyword>
<evidence type="ECO:0000256" key="9">
    <source>
        <dbReference type="SAM" id="Phobius"/>
    </source>
</evidence>
<dbReference type="OrthoDB" id="5963239at2759"/>
<dbReference type="PRINTS" id="PR00237">
    <property type="entry name" value="GPCRRHODOPSN"/>
</dbReference>
<dbReference type="GO" id="GO:0004930">
    <property type="term" value="F:G protein-coupled receptor activity"/>
    <property type="evidence" value="ECO:0007669"/>
    <property type="project" value="UniProtKB-KW"/>
</dbReference>
<dbReference type="Proteomes" id="UP000515163">
    <property type="component" value="Unplaced"/>
</dbReference>
<evidence type="ECO:0000256" key="8">
    <source>
        <dbReference type="RuleBase" id="RU000688"/>
    </source>
</evidence>
<evidence type="ECO:0000313" key="14">
    <source>
        <dbReference type="RefSeq" id="XP_031571854.1"/>
    </source>
</evidence>
<feature type="transmembrane region" description="Helical" evidence="9">
    <location>
        <begin position="132"/>
        <end position="158"/>
    </location>
</feature>
<dbReference type="InterPro" id="IPR017452">
    <property type="entry name" value="GPCR_Rhodpsn_7TM"/>
</dbReference>
<evidence type="ECO:0000256" key="5">
    <source>
        <dbReference type="ARBA" id="ARBA00023136"/>
    </source>
</evidence>
<dbReference type="PROSITE" id="PS50262">
    <property type="entry name" value="G_PROTEIN_RECEP_F1_2"/>
    <property type="match status" value="1"/>
</dbReference>
<dbReference type="FunFam" id="1.20.1070.10:FF:000368">
    <property type="entry name" value="Predicted protein"/>
    <property type="match status" value="1"/>
</dbReference>
<feature type="transmembrane region" description="Helical" evidence="9">
    <location>
        <begin position="229"/>
        <end position="252"/>
    </location>
</feature>
<dbReference type="GO" id="GO:0005886">
    <property type="term" value="C:plasma membrane"/>
    <property type="evidence" value="ECO:0007669"/>
    <property type="project" value="TreeGrafter"/>
</dbReference>
<comment type="subcellular location">
    <subcellularLocation>
        <location evidence="1">Membrane</location>
        <topology evidence="1">Multi-pass membrane protein</topology>
    </subcellularLocation>
</comment>
<feature type="transmembrane region" description="Helical" evidence="9">
    <location>
        <begin position="49"/>
        <end position="70"/>
    </location>
</feature>
<dbReference type="AlphaFoldDB" id="A0A6P8J143"/>
<dbReference type="GeneID" id="116305979"/>
<evidence type="ECO:0000256" key="4">
    <source>
        <dbReference type="ARBA" id="ARBA00023040"/>
    </source>
</evidence>
<dbReference type="PANTHER" id="PTHR45695:SF9">
    <property type="entry name" value="LEUCOKININ RECEPTOR"/>
    <property type="match status" value="1"/>
</dbReference>
<gene>
    <name evidence="12 13 14 15 16" type="primary">LOC116305979</name>
</gene>
<feature type="transmembrane region" description="Helical" evidence="9">
    <location>
        <begin position="12"/>
        <end position="37"/>
    </location>
</feature>
<keyword evidence="11" id="KW-1185">Reference proteome</keyword>
<evidence type="ECO:0000256" key="7">
    <source>
        <dbReference type="ARBA" id="ARBA00023224"/>
    </source>
</evidence>
<reference evidence="12 13" key="1">
    <citation type="submission" date="2025-04" db="UniProtKB">
        <authorList>
            <consortium name="RefSeq"/>
        </authorList>
    </citation>
    <scope>IDENTIFICATION</scope>
    <source>
        <tissue evidence="12 13">Tentacle</tissue>
    </source>
</reference>
<evidence type="ECO:0000256" key="1">
    <source>
        <dbReference type="ARBA" id="ARBA00004141"/>
    </source>
</evidence>
<dbReference type="InterPro" id="IPR000276">
    <property type="entry name" value="GPCR_Rhodpsn"/>
</dbReference>
<evidence type="ECO:0000313" key="11">
    <source>
        <dbReference type="Proteomes" id="UP000515163"/>
    </source>
</evidence>
<proteinExistence type="inferred from homology"/>
<dbReference type="RefSeq" id="XP_031571855.1">
    <property type="nucleotide sequence ID" value="XM_031715995.1"/>
</dbReference>
<dbReference type="SUPFAM" id="SSF81321">
    <property type="entry name" value="Family A G protein-coupled receptor-like"/>
    <property type="match status" value="1"/>
</dbReference>
<dbReference type="KEGG" id="aten:116305979"/>
<evidence type="ECO:0000313" key="13">
    <source>
        <dbReference type="RefSeq" id="XP_031571853.1"/>
    </source>
</evidence>
<dbReference type="Gene3D" id="1.20.1070.10">
    <property type="entry name" value="Rhodopsin 7-helix transmembrane proteins"/>
    <property type="match status" value="1"/>
</dbReference>
<dbReference type="PANTHER" id="PTHR45695">
    <property type="entry name" value="LEUCOKININ RECEPTOR-RELATED"/>
    <property type="match status" value="1"/>
</dbReference>
<dbReference type="RefSeq" id="XP_031571853.1">
    <property type="nucleotide sequence ID" value="XM_031715993.1"/>
</dbReference>
<feature type="transmembrane region" description="Helical" evidence="9">
    <location>
        <begin position="178"/>
        <end position="199"/>
    </location>
</feature>
<feature type="domain" description="G-protein coupled receptors family 1 profile" evidence="10">
    <location>
        <begin position="28"/>
        <end position="281"/>
    </location>
</feature>
<organism evidence="11 13">
    <name type="scientific">Actinia tenebrosa</name>
    <name type="common">Australian red waratah sea anemone</name>
    <dbReference type="NCBI Taxonomy" id="6105"/>
    <lineage>
        <taxon>Eukaryota</taxon>
        <taxon>Metazoa</taxon>
        <taxon>Cnidaria</taxon>
        <taxon>Anthozoa</taxon>
        <taxon>Hexacorallia</taxon>
        <taxon>Actiniaria</taxon>
        <taxon>Actiniidae</taxon>
        <taxon>Actinia</taxon>
    </lineage>
</organism>
<sequence>MSIYANSPSARITVLTILSLFVVADVFGNILVCLVVLRNPSMRTAMNLILVNLALCDITVAIGMTSKYILTELISHPTGDFGKYLCTFITSGNLTWVGGLASVFCLVSLSYERYSAIVNPYDIHKRITKRKAVWFSVASWIMSMIICVPEFIGYDYYITRQGCFQKWPFPWLPKAYSMFWLFVVGIIPISLMVFFYSRIVHTLWFQSKRDPELAQQAALRYRKSVTKMLIVISVIYIIGWMPTLCVFVLVFWSKAFQVGQVIGAVTAILVVFNSAVNPYAYALQSKEFRKRLKSYIFCCQCRLVVLPVNDTYTQHSVALNQPHVNKAFVADQNIELQSYNKRSQTCLKKEG</sequence>
<keyword evidence="2 8" id="KW-0812">Transmembrane</keyword>
<dbReference type="Pfam" id="PF00001">
    <property type="entry name" value="7tm_1"/>
    <property type="match status" value="1"/>
</dbReference>
<evidence type="ECO:0000313" key="12">
    <source>
        <dbReference type="RefSeq" id="XP_031571851.1"/>
    </source>
</evidence>
<dbReference type="CDD" id="cd00637">
    <property type="entry name" value="7tm_classA_rhodopsin-like"/>
    <property type="match status" value="1"/>
</dbReference>